<organism evidence="8 9">
    <name type="scientific">Dongia rigui</name>
    <dbReference type="NCBI Taxonomy" id="940149"/>
    <lineage>
        <taxon>Bacteria</taxon>
        <taxon>Pseudomonadati</taxon>
        <taxon>Pseudomonadota</taxon>
        <taxon>Alphaproteobacteria</taxon>
        <taxon>Rhodospirillales</taxon>
        <taxon>Dongiaceae</taxon>
        <taxon>Dongia</taxon>
    </lineage>
</organism>
<evidence type="ECO:0000313" key="9">
    <source>
        <dbReference type="Proteomes" id="UP001271769"/>
    </source>
</evidence>
<dbReference type="InterPro" id="IPR017937">
    <property type="entry name" value="Thioredoxin_CS"/>
</dbReference>
<dbReference type="InterPro" id="IPR005746">
    <property type="entry name" value="Thioredoxin"/>
</dbReference>
<keyword evidence="5" id="KW-0676">Redox-active center</keyword>
<dbReference type="SUPFAM" id="SSF48452">
    <property type="entry name" value="TPR-like"/>
    <property type="match status" value="1"/>
</dbReference>
<evidence type="ECO:0000256" key="5">
    <source>
        <dbReference type="ARBA" id="ARBA00023284"/>
    </source>
</evidence>
<dbReference type="EMBL" id="JAXCLX010000001">
    <property type="protein sequence ID" value="MDY0871628.1"/>
    <property type="molecule type" value="Genomic_DNA"/>
</dbReference>
<dbReference type="Pfam" id="PF00085">
    <property type="entry name" value="Thioredoxin"/>
    <property type="match status" value="1"/>
</dbReference>
<dbReference type="SUPFAM" id="SSF52833">
    <property type="entry name" value="Thioredoxin-like"/>
    <property type="match status" value="1"/>
</dbReference>
<evidence type="ECO:0000256" key="3">
    <source>
        <dbReference type="ARBA" id="ARBA00022982"/>
    </source>
</evidence>
<dbReference type="NCBIfam" id="TIGR01068">
    <property type="entry name" value="thioredoxin"/>
    <property type="match status" value="1"/>
</dbReference>
<evidence type="ECO:0000259" key="7">
    <source>
        <dbReference type="PROSITE" id="PS51352"/>
    </source>
</evidence>
<dbReference type="InterPro" id="IPR036249">
    <property type="entry name" value="Thioredoxin-like_sf"/>
</dbReference>
<name>A0ABU5DWE7_9PROT</name>
<accession>A0ABU5DWE7</accession>
<dbReference type="InterPro" id="IPR013766">
    <property type="entry name" value="Thioredoxin_domain"/>
</dbReference>
<comment type="similarity">
    <text evidence="1">Belongs to the thioredoxin family.</text>
</comment>
<dbReference type="CDD" id="cd02956">
    <property type="entry name" value="ybbN"/>
    <property type="match status" value="1"/>
</dbReference>
<dbReference type="PANTHER" id="PTHR45663:SF11">
    <property type="entry name" value="GEO12009P1"/>
    <property type="match status" value="1"/>
</dbReference>
<evidence type="ECO:0000256" key="2">
    <source>
        <dbReference type="ARBA" id="ARBA00022448"/>
    </source>
</evidence>
<dbReference type="PANTHER" id="PTHR45663">
    <property type="entry name" value="GEO12009P1"/>
    <property type="match status" value="1"/>
</dbReference>
<keyword evidence="2" id="KW-0813">Transport</keyword>
<feature type="domain" description="Thioredoxin" evidence="7">
    <location>
        <begin position="8"/>
        <end position="126"/>
    </location>
</feature>
<dbReference type="Pfam" id="PF14561">
    <property type="entry name" value="TPR_20"/>
    <property type="match status" value="1"/>
</dbReference>
<evidence type="ECO:0000313" key="8">
    <source>
        <dbReference type="EMBL" id="MDY0871628.1"/>
    </source>
</evidence>
<keyword evidence="9" id="KW-1185">Reference proteome</keyword>
<dbReference type="Proteomes" id="UP001271769">
    <property type="component" value="Unassembled WGS sequence"/>
</dbReference>
<dbReference type="PROSITE" id="PS00194">
    <property type="entry name" value="THIOREDOXIN_1"/>
    <property type="match status" value="1"/>
</dbReference>
<gene>
    <name evidence="8" type="primary">trxA</name>
    <name evidence="8" type="ORF">SMD31_06825</name>
</gene>
<reference evidence="8 9" key="1">
    <citation type="journal article" date="2013" name="Antonie Van Leeuwenhoek">
        <title>Dongia rigui sp. nov., isolated from freshwater of a large wetland in Korea.</title>
        <authorList>
            <person name="Baik K.S."/>
            <person name="Hwang Y.M."/>
            <person name="Choi J.S."/>
            <person name="Kwon J."/>
            <person name="Seong C.N."/>
        </authorList>
    </citation>
    <scope>NUCLEOTIDE SEQUENCE [LARGE SCALE GENOMIC DNA]</scope>
    <source>
        <strain evidence="8 9">04SU4-P</strain>
    </source>
</reference>
<evidence type="ECO:0000256" key="4">
    <source>
        <dbReference type="ARBA" id="ARBA00023157"/>
    </source>
</evidence>
<dbReference type="PROSITE" id="PS51352">
    <property type="entry name" value="THIOREDOXIN_2"/>
    <property type="match status" value="1"/>
</dbReference>
<dbReference type="Pfam" id="PF14559">
    <property type="entry name" value="TPR_19"/>
    <property type="match status" value="1"/>
</dbReference>
<evidence type="ECO:0000256" key="6">
    <source>
        <dbReference type="NCBIfam" id="TIGR01068"/>
    </source>
</evidence>
<sequence length="309" mass="32943">MDNLIGASLAGNAAAAADLVKDGSQQTFKADVIDPSMQVPVIVDFWAPWCGPCKQLGPLLEKVVKEAHGAVRMVKINVDENQQLAGQLRIQSIPAVFAFFQGRPVDAFQGAQPEGQLKQFVARLTKLGGEAPANPIDEALEHAEAAMEAGDQATAADIFGQIIEHEPGNVKAIAGMVRCLVALGELEQAAEFLGQAPKDKQNDPIIAAAKAQLEVAQSGQKAAGQSEALKARVAADPKDHEARIELAQALFATGDKEGAMDQLLESIRINRAHNEEAARKQLVTFFEALGPMDPLTLSARRRLSSLLFS</sequence>
<dbReference type="InterPro" id="IPR011990">
    <property type="entry name" value="TPR-like_helical_dom_sf"/>
</dbReference>
<protein>
    <recommendedName>
        <fullName evidence="6">Thioredoxin</fullName>
    </recommendedName>
</protein>
<evidence type="ECO:0000256" key="1">
    <source>
        <dbReference type="ARBA" id="ARBA00008987"/>
    </source>
</evidence>
<keyword evidence="3" id="KW-0249">Electron transport</keyword>
<keyword evidence="4" id="KW-1015">Disulfide bond</keyword>
<dbReference type="Gene3D" id="3.40.30.10">
    <property type="entry name" value="Glutaredoxin"/>
    <property type="match status" value="1"/>
</dbReference>
<dbReference type="Gene3D" id="1.25.40.10">
    <property type="entry name" value="Tetratricopeptide repeat domain"/>
    <property type="match status" value="2"/>
</dbReference>
<proteinExistence type="inferred from homology"/>
<dbReference type="RefSeq" id="WP_320500058.1">
    <property type="nucleotide sequence ID" value="NZ_JAXCLX010000001.1"/>
</dbReference>
<comment type="caution">
    <text evidence="8">The sequence shown here is derived from an EMBL/GenBank/DDBJ whole genome shotgun (WGS) entry which is preliminary data.</text>
</comment>